<evidence type="ECO:0000313" key="1">
    <source>
        <dbReference type="EMBL" id="GMT22666.1"/>
    </source>
</evidence>
<comment type="caution">
    <text evidence="1">The sequence shown here is derived from an EMBL/GenBank/DDBJ whole genome shotgun (WGS) entry which is preliminary data.</text>
</comment>
<reference evidence="1" key="1">
    <citation type="submission" date="2023-10" db="EMBL/GenBank/DDBJ databases">
        <title>Genome assembly of Pristionchus species.</title>
        <authorList>
            <person name="Yoshida K."/>
            <person name="Sommer R.J."/>
        </authorList>
    </citation>
    <scope>NUCLEOTIDE SEQUENCE</scope>
    <source>
        <strain evidence="1">RS5133</strain>
    </source>
</reference>
<dbReference type="AlphaFoldDB" id="A0AAV5VSN1"/>
<dbReference type="Proteomes" id="UP001432322">
    <property type="component" value="Unassembled WGS sequence"/>
</dbReference>
<sequence length="258" mass="29464">LVLNDVTLAFDDNHRLRVYFDLRCSLTADFTDTDEMTALLNKQSAMFHRAHTNSLTITTFDIVVADQILAQLTDRIDFRALHVNLRNVMQHSVLNLVRRAGSRLEAVNIRGFDPDPEIIVALPTINRLEIEQVLNMSALEETHILRIAEKHHTEMVLPLKVDDPNTLNRIIKVVRSSNRIKQLTLLVISLQFDTFFLRPNFLRLEDGRLLGVNGISIPVTTPTDYHPWTAYFVSFGAVYLSVRIHAYAQPDLTRVAII</sequence>
<accession>A0AAV5VSN1</accession>
<proteinExistence type="predicted"/>
<evidence type="ECO:0000313" key="2">
    <source>
        <dbReference type="Proteomes" id="UP001432322"/>
    </source>
</evidence>
<organism evidence="1 2">
    <name type="scientific">Pristionchus fissidentatus</name>
    <dbReference type="NCBI Taxonomy" id="1538716"/>
    <lineage>
        <taxon>Eukaryota</taxon>
        <taxon>Metazoa</taxon>
        <taxon>Ecdysozoa</taxon>
        <taxon>Nematoda</taxon>
        <taxon>Chromadorea</taxon>
        <taxon>Rhabditida</taxon>
        <taxon>Rhabditina</taxon>
        <taxon>Diplogasteromorpha</taxon>
        <taxon>Diplogasteroidea</taxon>
        <taxon>Neodiplogasteridae</taxon>
        <taxon>Pristionchus</taxon>
    </lineage>
</organism>
<keyword evidence="2" id="KW-1185">Reference proteome</keyword>
<gene>
    <name evidence="1" type="ORF">PFISCL1PPCAC_13963</name>
</gene>
<feature type="non-terminal residue" evidence="1">
    <location>
        <position position="258"/>
    </location>
</feature>
<dbReference type="EMBL" id="BTSY01000004">
    <property type="protein sequence ID" value="GMT22666.1"/>
    <property type="molecule type" value="Genomic_DNA"/>
</dbReference>
<name>A0AAV5VSN1_9BILA</name>
<feature type="non-terminal residue" evidence="1">
    <location>
        <position position="1"/>
    </location>
</feature>
<protein>
    <submittedName>
        <fullName evidence="1">Uncharacterized protein</fullName>
    </submittedName>
</protein>